<comment type="caution">
    <text evidence="1">The sequence shown here is derived from an EMBL/GenBank/DDBJ whole genome shotgun (WGS) entry which is preliminary data.</text>
</comment>
<reference evidence="1 2" key="1">
    <citation type="submission" date="2020-08" db="EMBL/GenBank/DDBJ databases">
        <title>Genomic Encyclopedia of Type Strains, Phase IV (KMG-IV): sequencing the most valuable type-strain genomes for metagenomic binning, comparative biology and taxonomic classification.</title>
        <authorList>
            <person name="Goeker M."/>
        </authorList>
    </citation>
    <scope>NUCLEOTIDE SEQUENCE [LARGE SCALE GENOMIC DNA]</scope>
    <source>
        <strain evidence="1 2">DSM 17498</strain>
    </source>
</reference>
<gene>
    <name evidence="1" type="ORF">HNQ36_000751</name>
</gene>
<evidence type="ECO:0000313" key="2">
    <source>
        <dbReference type="Proteomes" id="UP000521227"/>
    </source>
</evidence>
<dbReference type="AlphaFoldDB" id="A0A840MS65"/>
<sequence length="85" mass="9100">MSARRLVHRVAPGESPQANLIPLLPTHPERAPSIAAVGSFPFDRPECGSHNLTIAVLRIGGPEPRGNAVRAVRLNRASPELPPQL</sequence>
<organism evidence="1 2">
    <name type="scientific">Afipia massiliensis</name>
    <dbReference type="NCBI Taxonomy" id="211460"/>
    <lineage>
        <taxon>Bacteria</taxon>
        <taxon>Pseudomonadati</taxon>
        <taxon>Pseudomonadota</taxon>
        <taxon>Alphaproteobacteria</taxon>
        <taxon>Hyphomicrobiales</taxon>
        <taxon>Nitrobacteraceae</taxon>
        <taxon>Afipia</taxon>
    </lineage>
</organism>
<dbReference type="EMBL" id="JACHIJ010000001">
    <property type="protein sequence ID" value="MBB5050803.1"/>
    <property type="molecule type" value="Genomic_DNA"/>
</dbReference>
<proteinExistence type="predicted"/>
<dbReference type="Proteomes" id="UP000521227">
    <property type="component" value="Unassembled WGS sequence"/>
</dbReference>
<name>A0A840MS65_9BRAD</name>
<protein>
    <submittedName>
        <fullName evidence="1">Uncharacterized protein</fullName>
    </submittedName>
</protein>
<evidence type="ECO:0000313" key="1">
    <source>
        <dbReference type="EMBL" id="MBB5050803.1"/>
    </source>
</evidence>
<accession>A0A840MS65</accession>